<feature type="transmembrane region" description="Helical" evidence="2">
    <location>
        <begin position="141"/>
        <end position="160"/>
    </location>
</feature>
<evidence type="ECO:0008006" key="5">
    <source>
        <dbReference type="Google" id="ProtNLM"/>
    </source>
</evidence>
<feature type="transmembrane region" description="Helical" evidence="2">
    <location>
        <begin position="63"/>
        <end position="85"/>
    </location>
</feature>
<evidence type="ECO:0000313" key="3">
    <source>
        <dbReference type="EMBL" id="SJL18475.1"/>
    </source>
</evidence>
<feature type="transmembrane region" description="Helical" evidence="2">
    <location>
        <begin position="105"/>
        <end position="129"/>
    </location>
</feature>
<dbReference type="OrthoDB" id="2977618at2759"/>
<protein>
    <recommendedName>
        <fullName evidence="5">Integral membrane protein</fullName>
    </recommendedName>
</protein>
<feature type="transmembrane region" description="Helical" evidence="2">
    <location>
        <begin position="31"/>
        <end position="51"/>
    </location>
</feature>
<accession>A0A284SBV2</accession>
<name>A0A284SBV2_ARMOS</name>
<proteinExistence type="predicted"/>
<dbReference type="EMBL" id="FUEG01000060">
    <property type="protein sequence ID" value="SJL18475.1"/>
    <property type="molecule type" value="Genomic_DNA"/>
</dbReference>
<feature type="transmembrane region" description="Helical" evidence="2">
    <location>
        <begin position="180"/>
        <end position="199"/>
    </location>
</feature>
<feature type="compositionally biased region" description="Basic and acidic residues" evidence="1">
    <location>
        <begin position="294"/>
        <end position="308"/>
    </location>
</feature>
<keyword evidence="4" id="KW-1185">Reference proteome</keyword>
<sequence length="384" mass="43168">MATQTDIPLDLTDDYKVSIFQFLDAQLNSRILYALLYGIYTGILSVTLWNIFINKCWPIRRALVAVIILLHALSTISFAANWSYLRSAFIDSGQSFFTVYLQLNTAPQVASLEVGIAASMATILTDLYMIWCCWMVWGRRWLVVFLPILSLIAATASRIMEMYHDYAYTPNEVFINLYTSFVLVTTLWCTLLIIYRIVTVVGIKRGAEGRLRVYQRFIDVLVESSAFYSISLILYLALTIRGDFGEYYLDVIAGIAKGIAPTLLVGRITAGHRARPDDSWQGSVIGSASIRSCSQEHSRMSFREDERTSPMLDGDLEAQRETKEPSPTLRSVSVVVDYARAKTGVSLETSPHFRNRSLLHDRSSLDEDITLGSAVVDEATTLSR</sequence>
<gene>
    <name evidence="3" type="ORF">ARMOST_22064</name>
</gene>
<feature type="transmembrane region" description="Helical" evidence="2">
    <location>
        <begin position="220"/>
        <end position="241"/>
    </location>
</feature>
<dbReference type="Proteomes" id="UP000219338">
    <property type="component" value="Unassembled WGS sequence"/>
</dbReference>
<organism evidence="3 4">
    <name type="scientific">Armillaria ostoyae</name>
    <name type="common">Armillaria root rot fungus</name>
    <dbReference type="NCBI Taxonomy" id="47428"/>
    <lineage>
        <taxon>Eukaryota</taxon>
        <taxon>Fungi</taxon>
        <taxon>Dikarya</taxon>
        <taxon>Basidiomycota</taxon>
        <taxon>Agaricomycotina</taxon>
        <taxon>Agaricomycetes</taxon>
        <taxon>Agaricomycetidae</taxon>
        <taxon>Agaricales</taxon>
        <taxon>Marasmiineae</taxon>
        <taxon>Physalacriaceae</taxon>
        <taxon>Armillaria</taxon>
    </lineage>
</organism>
<keyword evidence="2" id="KW-1133">Transmembrane helix</keyword>
<feature type="region of interest" description="Disordered" evidence="1">
    <location>
        <begin position="291"/>
        <end position="312"/>
    </location>
</feature>
<evidence type="ECO:0000256" key="2">
    <source>
        <dbReference type="SAM" id="Phobius"/>
    </source>
</evidence>
<evidence type="ECO:0000313" key="4">
    <source>
        <dbReference type="Proteomes" id="UP000219338"/>
    </source>
</evidence>
<dbReference type="OMA" id="YICTAFI"/>
<keyword evidence="2" id="KW-0472">Membrane</keyword>
<dbReference type="AlphaFoldDB" id="A0A284SBV2"/>
<keyword evidence="2" id="KW-0812">Transmembrane</keyword>
<evidence type="ECO:0000256" key="1">
    <source>
        <dbReference type="SAM" id="MobiDB-lite"/>
    </source>
</evidence>
<reference evidence="4" key="1">
    <citation type="journal article" date="2017" name="Nat. Ecol. Evol.">
        <title>Genome expansion and lineage-specific genetic innovations in the forest pathogenic fungi Armillaria.</title>
        <authorList>
            <person name="Sipos G."/>
            <person name="Prasanna A.N."/>
            <person name="Walter M.C."/>
            <person name="O'Connor E."/>
            <person name="Balint B."/>
            <person name="Krizsan K."/>
            <person name="Kiss B."/>
            <person name="Hess J."/>
            <person name="Varga T."/>
            <person name="Slot J."/>
            <person name="Riley R."/>
            <person name="Boka B."/>
            <person name="Rigling D."/>
            <person name="Barry K."/>
            <person name="Lee J."/>
            <person name="Mihaltcheva S."/>
            <person name="LaButti K."/>
            <person name="Lipzen A."/>
            <person name="Waldron R."/>
            <person name="Moloney N.M."/>
            <person name="Sperisen C."/>
            <person name="Kredics L."/>
            <person name="Vagvoelgyi C."/>
            <person name="Patrignani A."/>
            <person name="Fitzpatrick D."/>
            <person name="Nagy I."/>
            <person name="Doyle S."/>
            <person name="Anderson J.B."/>
            <person name="Grigoriev I.V."/>
            <person name="Gueldener U."/>
            <person name="Muensterkoetter M."/>
            <person name="Nagy L.G."/>
        </authorList>
    </citation>
    <scope>NUCLEOTIDE SEQUENCE [LARGE SCALE GENOMIC DNA]</scope>
    <source>
        <strain evidence="4">C18/9</strain>
    </source>
</reference>
<dbReference type="STRING" id="47428.A0A284SBV2"/>